<feature type="region of interest" description="Disordered" evidence="1">
    <location>
        <begin position="55"/>
        <end position="84"/>
    </location>
</feature>
<proteinExistence type="predicted"/>
<protein>
    <submittedName>
        <fullName evidence="2">Uncharacterized protein</fullName>
    </submittedName>
</protein>
<feature type="compositionally biased region" description="Basic and acidic residues" evidence="1">
    <location>
        <begin position="266"/>
        <end position="276"/>
    </location>
</feature>
<dbReference type="InParanoid" id="A0A024G8V1"/>
<dbReference type="Proteomes" id="UP000053237">
    <property type="component" value="Unassembled WGS sequence"/>
</dbReference>
<keyword evidence="3" id="KW-1185">Reference proteome</keyword>
<dbReference type="EMBL" id="CAIX01000046">
    <property type="protein sequence ID" value="CCI43296.1"/>
    <property type="molecule type" value="Genomic_DNA"/>
</dbReference>
<evidence type="ECO:0000313" key="3">
    <source>
        <dbReference type="Proteomes" id="UP000053237"/>
    </source>
</evidence>
<feature type="region of interest" description="Disordered" evidence="1">
    <location>
        <begin position="103"/>
        <end position="146"/>
    </location>
</feature>
<comment type="caution">
    <text evidence="2">The sequence shown here is derived from an EMBL/GenBank/DDBJ whole genome shotgun (WGS) entry which is preliminary data.</text>
</comment>
<evidence type="ECO:0000256" key="1">
    <source>
        <dbReference type="SAM" id="MobiDB-lite"/>
    </source>
</evidence>
<name>A0A024G8V1_9STRA</name>
<reference evidence="2 3" key="1">
    <citation type="submission" date="2012-05" db="EMBL/GenBank/DDBJ databases">
        <title>Recombination and specialization in a pathogen metapopulation.</title>
        <authorList>
            <person name="Gardiner A."/>
            <person name="Kemen E."/>
            <person name="Schultz-Larsen T."/>
            <person name="MacLean D."/>
            <person name="Van Oosterhout C."/>
            <person name="Jones J.D.G."/>
        </authorList>
    </citation>
    <scope>NUCLEOTIDE SEQUENCE [LARGE SCALE GENOMIC DNA]</scope>
    <source>
        <strain evidence="2 3">Ac Nc2</strain>
    </source>
</reference>
<organism evidence="2 3">
    <name type="scientific">Albugo candida</name>
    <dbReference type="NCBI Taxonomy" id="65357"/>
    <lineage>
        <taxon>Eukaryota</taxon>
        <taxon>Sar</taxon>
        <taxon>Stramenopiles</taxon>
        <taxon>Oomycota</taxon>
        <taxon>Peronosporomycetes</taxon>
        <taxon>Albuginales</taxon>
        <taxon>Albuginaceae</taxon>
        <taxon>Albugo</taxon>
    </lineage>
</organism>
<evidence type="ECO:0000313" key="2">
    <source>
        <dbReference type="EMBL" id="CCI43296.1"/>
    </source>
</evidence>
<feature type="compositionally biased region" description="Basic and acidic residues" evidence="1">
    <location>
        <begin position="114"/>
        <end position="135"/>
    </location>
</feature>
<feature type="region of interest" description="Disordered" evidence="1">
    <location>
        <begin position="231"/>
        <end position="288"/>
    </location>
</feature>
<accession>A0A024G8V1</accession>
<gene>
    <name evidence="2" type="ORF">BN9_040800</name>
</gene>
<dbReference type="AlphaFoldDB" id="A0A024G8V1"/>
<feature type="region of interest" description="Disordered" evidence="1">
    <location>
        <begin position="333"/>
        <end position="373"/>
    </location>
</feature>
<sequence length="386" mass="42893">MHMPDHAEFVNAIDSLLDECSEYGKGNISNKLRERYPNWHFGDKRVAKHLKSLKNARKSSGTINEGDITVPKERDSADNQEEEDYLNKSNTCEDDGIFRVNNASEAQSDNVASIRKEESFSSDSKVERFDAKDTETQSQSSRTNDDALESALFGEISVTQTNEPEEVPQLVTLEDMNFDSPEQVETENDAPVQVVQQKENGHANQKCSQLIKVTSNNAILVIEDLMTQPSQEISAESGDTDSIASEESEPDTKTGILTEDVNNGKSSKEASFEKGQSESPVVESPDQNFIVNVEKEHVVETKQTSPKSEEVHAVKIVTDEVFEGALTKDEMAEKLSQSKTAMPKTPSKGVEMYEDSRVTAKPKKNASKSVRDREAEVDTICRCQIM</sequence>